<dbReference type="EMBL" id="VIUW01000005">
    <property type="protein sequence ID" value="TWD13323.1"/>
    <property type="molecule type" value="Genomic_DNA"/>
</dbReference>
<evidence type="ECO:0000256" key="4">
    <source>
        <dbReference type="ARBA" id="ARBA00034003"/>
    </source>
</evidence>
<dbReference type="Gene3D" id="3.30.470.30">
    <property type="entry name" value="DNA ligase/mRNA capping enzyme"/>
    <property type="match status" value="1"/>
</dbReference>
<dbReference type="InterPro" id="IPR012340">
    <property type="entry name" value="NA-bd_OB-fold"/>
</dbReference>
<dbReference type="RefSeq" id="WP_144858132.1">
    <property type="nucleotide sequence ID" value="NZ_BAAAYT010000002.1"/>
</dbReference>
<comment type="catalytic activity">
    <reaction evidence="4">
        <text>ATP + (deoxyribonucleotide)n-3'-hydroxyl + 5'-phospho-(deoxyribonucleotide)m = (deoxyribonucleotide)n+m + AMP + diphosphate.</text>
        <dbReference type="EC" id="6.5.1.1"/>
    </reaction>
</comment>
<dbReference type="PROSITE" id="PS50160">
    <property type="entry name" value="DNA_LIGASE_A3"/>
    <property type="match status" value="1"/>
</dbReference>
<keyword evidence="3 6" id="KW-0436">Ligase</keyword>
<dbReference type="Pfam" id="PF04679">
    <property type="entry name" value="DNA_ligase_A_C"/>
    <property type="match status" value="1"/>
</dbReference>
<evidence type="ECO:0000313" key="7">
    <source>
        <dbReference type="Proteomes" id="UP000315628"/>
    </source>
</evidence>
<dbReference type="EC" id="6.5.1.1" evidence="2"/>
<dbReference type="AlphaFoldDB" id="A0A560W6S6"/>
<evidence type="ECO:0000259" key="5">
    <source>
        <dbReference type="PROSITE" id="PS50160"/>
    </source>
</evidence>
<sequence length="355" mass="39492">MSTVRQPIDLPVDPMLAKAVAEVPDADAVTGGYLYEPKWDGFRCLVLKDGDEVELASRGKKPLTRYFPEVVQACREHLPARVVLDGEIVVRTGEPGAQRLSFEALGQRIHPAASRVARLSEETPAEVVAFDLLALGEDSLMDSPFAQRRERLETVLAGLAPAAPIHLTRVTRDAEEARRWFERFEGAGLDGVIAKPLDGAYAPGRRAMLKVKHKRTAEAVVTGYRVHKSGEGVGSLLLGLYQDGQLYNVGGISAFTMARRRELVEELASLVQRDEDGQVAHAETDRSRFSSSKDVSYVPLRPERVVEVAFDQLEGWRFRHTVQLLRWRPDRDPESCTLDQIDRAPAYDLGDVLDR</sequence>
<protein>
    <recommendedName>
        <fullName evidence="2">DNA ligase (ATP)</fullName>
        <ecNumber evidence="2">6.5.1.1</ecNumber>
    </recommendedName>
</protein>
<dbReference type="GO" id="GO:0005524">
    <property type="term" value="F:ATP binding"/>
    <property type="evidence" value="ECO:0007669"/>
    <property type="project" value="InterPro"/>
</dbReference>
<dbReference type="Gene3D" id="2.40.50.140">
    <property type="entry name" value="Nucleic acid-binding proteins"/>
    <property type="match status" value="1"/>
</dbReference>
<comment type="similarity">
    <text evidence="1">Belongs to the ATP-dependent DNA ligase family.</text>
</comment>
<dbReference type="CDD" id="cd07905">
    <property type="entry name" value="Adenylation_DNA_ligase_LigC"/>
    <property type="match status" value="1"/>
</dbReference>
<dbReference type="Proteomes" id="UP000315628">
    <property type="component" value="Unassembled WGS sequence"/>
</dbReference>
<name>A0A560W6S6_9MICO</name>
<reference evidence="6 7" key="1">
    <citation type="submission" date="2019-06" db="EMBL/GenBank/DDBJ databases">
        <title>Sequencing the genomes of 1000 actinobacteria strains.</title>
        <authorList>
            <person name="Klenk H.-P."/>
        </authorList>
    </citation>
    <scope>NUCLEOTIDE SEQUENCE [LARGE SCALE GENOMIC DNA]</scope>
    <source>
        <strain evidence="6 7">DSM 18935</strain>
    </source>
</reference>
<dbReference type="InterPro" id="IPR050191">
    <property type="entry name" value="ATP-dep_DNA_ligase"/>
</dbReference>
<comment type="caution">
    <text evidence="6">The sequence shown here is derived from an EMBL/GenBank/DDBJ whole genome shotgun (WGS) entry which is preliminary data.</text>
</comment>
<dbReference type="InterPro" id="IPR016059">
    <property type="entry name" value="DNA_ligase_ATP-dep_CS"/>
</dbReference>
<dbReference type="InterPro" id="IPR044119">
    <property type="entry name" value="Adenylation_LigC-like"/>
</dbReference>
<dbReference type="CDD" id="cd07970">
    <property type="entry name" value="OBF_DNA_ligase_LigC"/>
    <property type="match status" value="1"/>
</dbReference>
<gene>
    <name evidence="6" type="ORF">FB557_2721</name>
</gene>
<evidence type="ECO:0000256" key="3">
    <source>
        <dbReference type="ARBA" id="ARBA00022598"/>
    </source>
</evidence>
<dbReference type="SUPFAM" id="SSF56091">
    <property type="entry name" value="DNA ligase/mRNA capping enzyme, catalytic domain"/>
    <property type="match status" value="1"/>
</dbReference>
<dbReference type="GO" id="GO:0006310">
    <property type="term" value="P:DNA recombination"/>
    <property type="evidence" value="ECO:0007669"/>
    <property type="project" value="InterPro"/>
</dbReference>
<evidence type="ECO:0000313" key="6">
    <source>
        <dbReference type="EMBL" id="TWD13323.1"/>
    </source>
</evidence>
<dbReference type="PANTHER" id="PTHR45674:SF4">
    <property type="entry name" value="DNA LIGASE 1"/>
    <property type="match status" value="1"/>
</dbReference>
<dbReference type="Pfam" id="PF01068">
    <property type="entry name" value="DNA_ligase_A_M"/>
    <property type="match status" value="1"/>
</dbReference>
<dbReference type="GO" id="GO:0003910">
    <property type="term" value="F:DNA ligase (ATP) activity"/>
    <property type="evidence" value="ECO:0007669"/>
    <property type="project" value="UniProtKB-EC"/>
</dbReference>
<dbReference type="PROSITE" id="PS00697">
    <property type="entry name" value="DNA_LIGASE_A1"/>
    <property type="match status" value="1"/>
</dbReference>
<dbReference type="OrthoDB" id="9770771at2"/>
<dbReference type="PANTHER" id="PTHR45674">
    <property type="entry name" value="DNA LIGASE 1/3 FAMILY MEMBER"/>
    <property type="match status" value="1"/>
</dbReference>
<dbReference type="NCBIfam" id="NF006078">
    <property type="entry name" value="PRK08224.1"/>
    <property type="match status" value="1"/>
</dbReference>
<dbReference type="InterPro" id="IPR012310">
    <property type="entry name" value="DNA_ligase_ATP-dep_cent"/>
</dbReference>
<feature type="domain" description="ATP-dependent DNA ligase family profile" evidence="5">
    <location>
        <begin position="118"/>
        <end position="261"/>
    </location>
</feature>
<accession>A0A560W6S6</accession>
<evidence type="ECO:0000256" key="2">
    <source>
        <dbReference type="ARBA" id="ARBA00012727"/>
    </source>
</evidence>
<keyword evidence="7" id="KW-1185">Reference proteome</keyword>
<evidence type="ECO:0000256" key="1">
    <source>
        <dbReference type="ARBA" id="ARBA00007572"/>
    </source>
</evidence>
<dbReference type="SUPFAM" id="SSF50249">
    <property type="entry name" value="Nucleic acid-binding proteins"/>
    <property type="match status" value="1"/>
</dbReference>
<dbReference type="InterPro" id="IPR044117">
    <property type="entry name" value="OBF_LigC-like"/>
</dbReference>
<dbReference type="GO" id="GO:0006281">
    <property type="term" value="P:DNA repair"/>
    <property type="evidence" value="ECO:0007669"/>
    <property type="project" value="InterPro"/>
</dbReference>
<organism evidence="6 7">
    <name type="scientific">Marihabitans asiaticum</name>
    <dbReference type="NCBI Taxonomy" id="415218"/>
    <lineage>
        <taxon>Bacteria</taxon>
        <taxon>Bacillati</taxon>
        <taxon>Actinomycetota</taxon>
        <taxon>Actinomycetes</taxon>
        <taxon>Micrococcales</taxon>
        <taxon>Intrasporangiaceae</taxon>
        <taxon>Marihabitans</taxon>
    </lineage>
</organism>
<proteinExistence type="inferred from homology"/>
<dbReference type="InterPro" id="IPR012309">
    <property type="entry name" value="DNA_ligase_ATP-dep_C"/>
</dbReference>